<organism evidence="1 2">
    <name type="scientific">Dyella jejuensis</name>
    <dbReference type="NCBI Taxonomy" id="1432009"/>
    <lineage>
        <taxon>Bacteria</taxon>
        <taxon>Pseudomonadati</taxon>
        <taxon>Pseudomonadota</taxon>
        <taxon>Gammaproteobacteria</taxon>
        <taxon>Lysobacterales</taxon>
        <taxon>Rhodanobacteraceae</taxon>
        <taxon>Dyella</taxon>
    </lineage>
</organism>
<dbReference type="Proteomes" id="UP001620461">
    <property type="component" value="Unassembled WGS sequence"/>
</dbReference>
<evidence type="ECO:0000313" key="2">
    <source>
        <dbReference type="Proteomes" id="UP001620461"/>
    </source>
</evidence>
<name>A0ABW8JN01_9GAMM</name>
<keyword evidence="2" id="KW-1185">Reference proteome</keyword>
<accession>A0ABW8JN01</accession>
<dbReference type="RefSeq" id="WP_404549360.1">
    <property type="nucleotide sequence ID" value="NZ_JADIKJ010000039.1"/>
</dbReference>
<gene>
    <name evidence="1" type="ORF">ISP15_18015</name>
</gene>
<sequence>MSALTWFENFSSEEGNGSIISSFAALGLNSVALCEDIADKKTPDQLRIDGYKVLRNAVAFLDEVAASKTFMGKVLGRILDVAGVTGDVADIVAKFENLSGIDGI</sequence>
<dbReference type="EMBL" id="JADIKJ010000039">
    <property type="protein sequence ID" value="MFK2902228.1"/>
    <property type="molecule type" value="Genomic_DNA"/>
</dbReference>
<comment type="caution">
    <text evidence="1">The sequence shown here is derived from an EMBL/GenBank/DDBJ whole genome shotgun (WGS) entry which is preliminary data.</text>
</comment>
<reference evidence="1 2" key="1">
    <citation type="submission" date="2020-10" db="EMBL/GenBank/DDBJ databases">
        <title>Phylogeny of dyella-like bacteria.</title>
        <authorList>
            <person name="Fu J."/>
        </authorList>
    </citation>
    <scope>NUCLEOTIDE SEQUENCE [LARGE SCALE GENOMIC DNA]</scope>
    <source>
        <strain evidence="1 2">JP1</strain>
    </source>
</reference>
<evidence type="ECO:0000313" key="1">
    <source>
        <dbReference type="EMBL" id="MFK2902228.1"/>
    </source>
</evidence>
<protein>
    <submittedName>
        <fullName evidence="1">Uncharacterized protein</fullName>
    </submittedName>
</protein>
<proteinExistence type="predicted"/>